<feature type="transmembrane region" description="Helical" evidence="6">
    <location>
        <begin position="423"/>
        <end position="444"/>
    </location>
</feature>
<feature type="transmembrane region" description="Helical" evidence="6">
    <location>
        <begin position="126"/>
        <end position="148"/>
    </location>
</feature>
<evidence type="ECO:0000313" key="8">
    <source>
        <dbReference type="Proteomes" id="UP000825935"/>
    </source>
</evidence>
<evidence type="ECO:0000256" key="4">
    <source>
        <dbReference type="ARBA" id="ARBA00022989"/>
    </source>
</evidence>
<evidence type="ECO:0000256" key="5">
    <source>
        <dbReference type="ARBA" id="ARBA00023136"/>
    </source>
</evidence>
<evidence type="ECO:0000256" key="3">
    <source>
        <dbReference type="ARBA" id="ARBA00022692"/>
    </source>
</evidence>
<name>A0A8T2QVL7_CERRI</name>
<sequence>MSDVHLLSSARDRINASSGQFDSELTQWDECADSRLEPVWLSFWHELKLQCRISGPLIAVNLLQMTYQMISLVFIGHVGELELASSSIAISMANVTGYSVLMGMASGLETLCGQAYGAKQYELIGLYLQTGLLVLNVVAVFMSFVYVYMAEILLFFGQDKKISQEAGLYAKFLIPSLFGQACLQTLMRFLQVQSLVYPLLNFSGVAAVIHVPLCWLFVCKTRLGFSGAALSTSICIWLNVILLYAYIIVSSSCSITRAHLSLQSLKYIRTFLKLAIPSAAMMCLEWWCYEILILLSGLLPDPELQTSTLSACLNFTNIAFQISFGLSATISTRVSNALGAGQPQIVYQAVRTAVMLAEVQALVISLLILSFHNVMGYIFSGDKQVIQAIAKLLNLAAISSFLDSNQAILSGIARGCGWQVFGAIVNLSSFYIVALPIGASLAFLTSLKAVVINGLWIGIICGPFVQSCFYGFRTWTAKWENEVDKARERLECKNVAASCILS</sequence>
<dbReference type="GO" id="GO:0042910">
    <property type="term" value="F:xenobiotic transmembrane transporter activity"/>
    <property type="evidence" value="ECO:0007669"/>
    <property type="project" value="InterPro"/>
</dbReference>
<gene>
    <name evidence="7" type="ORF">KP509_31G003400</name>
</gene>
<comment type="subcellular location">
    <subcellularLocation>
        <location evidence="1">Membrane</location>
        <topology evidence="1">Multi-pass membrane protein</topology>
    </subcellularLocation>
</comment>
<evidence type="ECO:0000256" key="2">
    <source>
        <dbReference type="ARBA" id="ARBA00010199"/>
    </source>
</evidence>
<dbReference type="GO" id="GO:0016020">
    <property type="term" value="C:membrane"/>
    <property type="evidence" value="ECO:0007669"/>
    <property type="project" value="UniProtKB-SubCell"/>
</dbReference>
<keyword evidence="5 6" id="KW-0472">Membrane</keyword>
<dbReference type="InterPro" id="IPR045069">
    <property type="entry name" value="MATE_euk"/>
</dbReference>
<proteinExistence type="inferred from homology"/>
<keyword evidence="8" id="KW-1185">Reference proteome</keyword>
<dbReference type="NCBIfam" id="TIGR00797">
    <property type="entry name" value="matE"/>
    <property type="match status" value="1"/>
</dbReference>
<dbReference type="EMBL" id="CM035436">
    <property type="protein sequence ID" value="KAH7287927.1"/>
    <property type="molecule type" value="Genomic_DNA"/>
</dbReference>
<protein>
    <recommendedName>
        <fullName evidence="6">Protein DETOXIFICATION</fullName>
    </recommendedName>
    <alternativeName>
        <fullName evidence="6">Multidrug and toxic compound extrusion protein</fullName>
    </alternativeName>
</protein>
<dbReference type="AlphaFoldDB" id="A0A8T2QVL7"/>
<feature type="transmembrane region" description="Helical" evidence="6">
    <location>
        <begin position="83"/>
        <end position="105"/>
    </location>
</feature>
<feature type="transmembrane region" description="Helical" evidence="6">
    <location>
        <begin position="199"/>
        <end position="218"/>
    </location>
</feature>
<dbReference type="OrthoDB" id="2126698at2759"/>
<dbReference type="Proteomes" id="UP000825935">
    <property type="component" value="Chromosome 31"/>
</dbReference>
<feature type="transmembrane region" description="Helical" evidence="6">
    <location>
        <begin position="168"/>
        <end position="187"/>
    </location>
</feature>
<evidence type="ECO:0000256" key="1">
    <source>
        <dbReference type="ARBA" id="ARBA00004141"/>
    </source>
</evidence>
<evidence type="ECO:0000313" key="7">
    <source>
        <dbReference type="EMBL" id="KAH7287927.1"/>
    </source>
</evidence>
<dbReference type="Pfam" id="PF01554">
    <property type="entry name" value="MatE"/>
    <property type="match status" value="2"/>
</dbReference>
<dbReference type="GO" id="GO:0015297">
    <property type="term" value="F:antiporter activity"/>
    <property type="evidence" value="ECO:0007669"/>
    <property type="project" value="InterPro"/>
</dbReference>
<feature type="transmembrane region" description="Helical" evidence="6">
    <location>
        <begin position="359"/>
        <end position="379"/>
    </location>
</feature>
<feature type="transmembrane region" description="Helical" evidence="6">
    <location>
        <begin position="270"/>
        <end position="298"/>
    </location>
</feature>
<dbReference type="PANTHER" id="PTHR11206">
    <property type="entry name" value="MULTIDRUG RESISTANCE PROTEIN"/>
    <property type="match status" value="1"/>
</dbReference>
<feature type="transmembrane region" description="Helical" evidence="6">
    <location>
        <begin position="224"/>
        <end position="249"/>
    </location>
</feature>
<keyword evidence="4 6" id="KW-1133">Transmembrane helix</keyword>
<keyword evidence="3 6" id="KW-0812">Transmembrane</keyword>
<dbReference type="GO" id="GO:1990961">
    <property type="term" value="P:xenobiotic detoxification by transmembrane export across the plasma membrane"/>
    <property type="evidence" value="ECO:0007669"/>
    <property type="project" value="InterPro"/>
</dbReference>
<accession>A0A8T2QVL7</accession>
<comment type="similarity">
    <text evidence="2 6">Belongs to the multi antimicrobial extrusion (MATE) (TC 2.A.66.1) family.</text>
</comment>
<feature type="transmembrane region" description="Helical" evidence="6">
    <location>
        <begin position="57"/>
        <end position="77"/>
    </location>
</feature>
<dbReference type="OMA" id="IWANTEY"/>
<comment type="caution">
    <text evidence="7">The sequence shown here is derived from an EMBL/GenBank/DDBJ whole genome shotgun (WGS) entry which is preliminary data.</text>
</comment>
<organism evidence="7 8">
    <name type="scientific">Ceratopteris richardii</name>
    <name type="common">Triangle waterfern</name>
    <dbReference type="NCBI Taxonomy" id="49495"/>
    <lineage>
        <taxon>Eukaryota</taxon>
        <taxon>Viridiplantae</taxon>
        <taxon>Streptophyta</taxon>
        <taxon>Embryophyta</taxon>
        <taxon>Tracheophyta</taxon>
        <taxon>Polypodiopsida</taxon>
        <taxon>Polypodiidae</taxon>
        <taxon>Polypodiales</taxon>
        <taxon>Pteridineae</taxon>
        <taxon>Pteridaceae</taxon>
        <taxon>Parkerioideae</taxon>
        <taxon>Ceratopteris</taxon>
    </lineage>
</organism>
<feature type="transmembrane region" description="Helical" evidence="6">
    <location>
        <begin position="450"/>
        <end position="472"/>
    </location>
</feature>
<evidence type="ECO:0000256" key="6">
    <source>
        <dbReference type="RuleBase" id="RU004914"/>
    </source>
</evidence>
<dbReference type="InterPro" id="IPR002528">
    <property type="entry name" value="MATE_fam"/>
</dbReference>
<reference evidence="7" key="1">
    <citation type="submission" date="2021-08" db="EMBL/GenBank/DDBJ databases">
        <title>WGS assembly of Ceratopteris richardii.</title>
        <authorList>
            <person name="Marchant D.B."/>
            <person name="Chen G."/>
            <person name="Jenkins J."/>
            <person name="Shu S."/>
            <person name="Leebens-Mack J."/>
            <person name="Grimwood J."/>
            <person name="Schmutz J."/>
            <person name="Soltis P."/>
            <person name="Soltis D."/>
            <person name="Chen Z.-H."/>
        </authorList>
    </citation>
    <scope>NUCLEOTIDE SEQUENCE</scope>
    <source>
        <strain evidence="7">Whitten #5841</strain>
        <tissue evidence="7">Leaf</tissue>
    </source>
</reference>
<dbReference type="CDD" id="cd13132">
    <property type="entry name" value="MATE_eukaryotic"/>
    <property type="match status" value="1"/>
</dbReference>